<dbReference type="EMBL" id="CP069620">
    <property type="protein sequence ID" value="UZH54651.1"/>
    <property type="molecule type" value="Genomic_DNA"/>
</dbReference>
<dbReference type="Pfam" id="PF13439">
    <property type="entry name" value="Glyco_transf_4"/>
    <property type="match status" value="1"/>
</dbReference>
<reference evidence="3" key="1">
    <citation type="submission" date="2021-02" db="EMBL/GenBank/DDBJ databases">
        <title>Salinimicrobium sp. nov. isolated from seawater in Tongyeong, Republic of Korea.</title>
        <authorList>
            <person name="Lee S.-J."/>
        </authorList>
    </citation>
    <scope>NUCLEOTIDE SEQUENCE</scope>
    <source>
        <strain evidence="3">HN-2-9-2</strain>
    </source>
</reference>
<sequence length="398" mass="45901">MRNSKILYVIGGRSFSENNLGRKISEVIAVWRREDVKVEVICGKDLITSKNPANYGSQEIHDSTWRNKKYLQYLKNSYSEIKDLLHDLKLYRKIEKDFLNEELDLIWERSSRLHWSGLRLARKKNIPFILEWKDHLINYKSSLLKLYAETIENRKIREATYIVVESEVLKRELINHGVRPDKILIALNAVNPEEFRRNELEGNKLKAKLGIPAKNIIVGYLGSYAFYHNSELLIHAAKKILKKHKDVTFLLVGNGKDYNHCKNLASEYDILDKGLIMLNGVAKEKVPQILSAIDISVLPGSTDIICPIKIMEYMAAGTATIAPDYLCNREVINSGRNGLLFTPEDVDDLTNKIIFLMKNKEKKKELATEGAEYVKENLLWEHTWGKVLKKILKNESSY</sequence>
<feature type="domain" description="Glycosyltransferase subfamily 4-like N-terminal" evidence="2">
    <location>
        <begin position="32"/>
        <end position="193"/>
    </location>
</feature>
<dbReference type="Pfam" id="PF00534">
    <property type="entry name" value="Glycos_transf_1"/>
    <property type="match status" value="1"/>
</dbReference>
<keyword evidence="4" id="KW-1185">Reference proteome</keyword>
<evidence type="ECO:0000313" key="4">
    <source>
        <dbReference type="Proteomes" id="UP001163981"/>
    </source>
</evidence>
<dbReference type="CDD" id="cd03801">
    <property type="entry name" value="GT4_PimA-like"/>
    <property type="match status" value="1"/>
</dbReference>
<dbReference type="RefSeq" id="WP_265162983.1">
    <property type="nucleotide sequence ID" value="NZ_CP069620.1"/>
</dbReference>
<gene>
    <name evidence="3" type="ORF">JRG66_11810</name>
</gene>
<feature type="domain" description="Glycosyl transferase family 1" evidence="1">
    <location>
        <begin position="204"/>
        <end position="370"/>
    </location>
</feature>
<proteinExistence type="predicted"/>
<evidence type="ECO:0000259" key="1">
    <source>
        <dbReference type="Pfam" id="PF00534"/>
    </source>
</evidence>
<dbReference type="Proteomes" id="UP001163981">
    <property type="component" value="Chromosome"/>
</dbReference>
<dbReference type="SUPFAM" id="SSF53756">
    <property type="entry name" value="UDP-Glycosyltransferase/glycogen phosphorylase"/>
    <property type="match status" value="1"/>
</dbReference>
<name>A0ABY6NP22_9FLAO</name>
<evidence type="ECO:0000313" key="3">
    <source>
        <dbReference type="EMBL" id="UZH54651.1"/>
    </source>
</evidence>
<dbReference type="PANTHER" id="PTHR12526">
    <property type="entry name" value="GLYCOSYLTRANSFERASE"/>
    <property type="match status" value="1"/>
</dbReference>
<protein>
    <submittedName>
        <fullName evidence="3">Glycosyltransferase family 4 protein</fullName>
    </submittedName>
</protein>
<accession>A0ABY6NP22</accession>
<dbReference type="Gene3D" id="3.40.50.2000">
    <property type="entry name" value="Glycogen Phosphorylase B"/>
    <property type="match status" value="2"/>
</dbReference>
<dbReference type="InterPro" id="IPR001296">
    <property type="entry name" value="Glyco_trans_1"/>
</dbReference>
<dbReference type="InterPro" id="IPR028098">
    <property type="entry name" value="Glyco_trans_4-like_N"/>
</dbReference>
<organism evidence="3 4">
    <name type="scientific">Salinimicrobium tongyeongense</name>
    <dbReference type="NCBI Taxonomy" id="2809707"/>
    <lineage>
        <taxon>Bacteria</taxon>
        <taxon>Pseudomonadati</taxon>
        <taxon>Bacteroidota</taxon>
        <taxon>Flavobacteriia</taxon>
        <taxon>Flavobacteriales</taxon>
        <taxon>Flavobacteriaceae</taxon>
        <taxon>Salinimicrobium</taxon>
    </lineage>
</organism>
<evidence type="ECO:0000259" key="2">
    <source>
        <dbReference type="Pfam" id="PF13439"/>
    </source>
</evidence>